<evidence type="ECO:0000256" key="8">
    <source>
        <dbReference type="ARBA" id="ARBA00023235"/>
    </source>
</evidence>
<protein>
    <recommendedName>
        <fullName evidence="11">ATP-dependent DNA helicase Hel308</fullName>
        <ecNumber evidence="11">5.6.2.4</ecNumber>
    </recommendedName>
    <alternativeName>
        <fullName evidence="11">DNA 3'-5' helicase Hel308</fullName>
    </alternativeName>
</protein>
<keyword evidence="5 11" id="KW-0067">ATP-binding</keyword>
<dbReference type="NCBIfam" id="NF002654">
    <property type="entry name" value="PRK02362.1"/>
    <property type="match status" value="1"/>
</dbReference>
<dbReference type="Proteomes" id="UP000034723">
    <property type="component" value="Chromosome"/>
</dbReference>
<dbReference type="AlphaFoldDB" id="A0A0F7IH52"/>
<dbReference type="HAMAP" id="MF_00442">
    <property type="entry name" value="Helicase_Hel308"/>
    <property type="match status" value="1"/>
</dbReference>
<comment type="subunit">
    <text evidence="11">Monomer.</text>
</comment>
<comment type="function">
    <text evidence="11">DNA-dependent ATPase and 3'-5' DNA helicase that may be involved in repair of stalled replication forks.</text>
</comment>
<dbReference type="Pfam" id="PF21280">
    <property type="entry name" value="Helicase_dom4_arc"/>
    <property type="match status" value="1"/>
</dbReference>
<evidence type="ECO:0000256" key="1">
    <source>
        <dbReference type="ARBA" id="ARBA00022741"/>
    </source>
</evidence>
<comment type="similarity">
    <text evidence="11">Belongs to the helicase family. Hel308 subfamily.</text>
</comment>
<dbReference type="EMBL" id="CP011267">
    <property type="protein sequence ID" value="AKG92229.1"/>
    <property type="molecule type" value="Genomic_DNA"/>
</dbReference>
<dbReference type="GO" id="GO:0016887">
    <property type="term" value="F:ATP hydrolysis activity"/>
    <property type="evidence" value="ECO:0007669"/>
    <property type="project" value="RHEA"/>
</dbReference>
<dbReference type="InterPro" id="IPR001650">
    <property type="entry name" value="Helicase_C-like"/>
</dbReference>
<dbReference type="PATRIC" id="fig|113653.22.peg.421"/>
<evidence type="ECO:0000256" key="4">
    <source>
        <dbReference type="ARBA" id="ARBA00022806"/>
    </source>
</evidence>
<accession>A0A0F7IH52</accession>
<name>A0A0F7IH52_9EURY</name>
<feature type="domain" description="Helicase C-terminal" evidence="13">
    <location>
        <begin position="233"/>
        <end position="428"/>
    </location>
</feature>
<dbReference type="FunCoup" id="A0A0F7IH52">
    <property type="interactions" value="70"/>
</dbReference>
<dbReference type="GO" id="GO:0006281">
    <property type="term" value="P:DNA repair"/>
    <property type="evidence" value="ECO:0007669"/>
    <property type="project" value="UniProtKB-UniRule"/>
</dbReference>
<gene>
    <name evidence="11" type="primary">hel308</name>
    <name evidence="14" type="ORF">GAH_00419</name>
</gene>
<dbReference type="CDD" id="cd18795">
    <property type="entry name" value="SF2_C_Ski2"/>
    <property type="match status" value="1"/>
</dbReference>
<dbReference type="GeneID" id="24803003"/>
<dbReference type="Gene3D" id="1.10.150.20">
    <property type="entry name" value="5' to 3' exonuclease, C-terminal subdomain"/>
    <property type="match status" value="1"/>
</dbReference>
<keyword evidence="2 11" id="KW-0227">DNA damage</keyword>
<dbReference type="GO" id="GO:0003677">
    <property type="term" value="F:DNA binding"/>
    <property type="evidence" value="ECO:0007669"/>
    <property type="project" value="UniProtKB-UniRule"/>
</dbReference>
<evidence type="ECO:0000256" key="3">
    <source>
        <dbReference type="ARBA" id="ARBA00022801"/>
    </source>
</evidence>
<dbReference type="SMART" id="SM00490">
    <property type="entry name" value="HELICc"/>
    <property type="match status" value="1"/>
</dbReference>
<evidence type="ECO:0000256" key="5">
    <source>
        <dbReference type="ARBA" id="ARBA00022840"/>
    </source>
</evidence>
<evidence type="ECO:0000259" key="13">
    <source>
        <dbReference type="PROSITE" id="PS51194"/>
    </source>
</evidence>
<comment type="catalytic activity">
    <reaction evidence="9 11">
        <text>Couples ATP hydrolysis with the unwinding of duplex DNA by translocating in the 3'-5' direction.</text>
        <dbReference type="EC" id="5.6.2.4"/>
    </reaction>
</comment>
<dbReference type="STRING" id="113653.GAH_00419"/>
<keyword evidence="8 11" id="KW-0413">Isomerase</keyword>
<dbReference type="Gene3D" id="3.40.50.300">
    <property type="entry name" value="P-loop containing nucleotide triphosphate hydrolases"/>
    <property type="match status" value="2"/>
</dbReference>
<comment type="catalytic activity">
    <reaction evidence="10 11">
        <text>ATP + H2O = ADP + phosphate + H(+)</text>
        <dbReference type="Rhea" id="RHEA:13065"/>
        <dbReference type="ChEBI" id="CHEBI:15377"/>
        <dbReference type="ChEBI" id="CHEBI:15378"/>
        <dbReference type="ChEBI" id="CHEBI:30616"/>
        <dbReference type="ChEBI" id="CHEBI:43474"/>
        <dbReference type="ChEBI" id="CHEBI:456216"/>
        <dbReference type="EC" id="5.6.2.4"/>
    </reaction>
</comment>
<evidence type="ECO:0000256" key="10">
    <source>
        <dbReference type="ARBA" id="ARBA00048988"/>
    </source>
</evidence>
<evidence type="ECO:0000256" key="9">
    <source>
        <dbReference type="ARBA" id="ARBA00034617"/>
    </source>
</evidence>
<dbReference type="PROSITE" id="PS51194">
    <property type="entry name" value="HELICASE_CTER"/>
    <property type="match status" value="1"/>
</dbReference>
<evidence type="ECO:0000256" key="2">
    <source>
        <dbReference type="ARBA" id="ARBA00022763"/>
    </source>
</evidence>
<sequence length="695" mass="79225">MQVDELKEHISSYAVELLKERGISKLYPPQEEAVRRGLFSGRNMVIAIPTASGKTLIAELAMIHEVIRGGKCLYTVPLKALASEKYREFRKWSDIGVEVGISTGDYDSRDEWLGNADIIVTTSEKADSLVRNQAGWIRNISMLVIDEAHLIDSAKRGAVIEVLVAKLRKINPSLRILALSATIPNADEIAEWLNAELVESEWRPIPLYEGVFYPGKILKLNEGGVIEVKAGRNVESVVKETLEEGGQVLIFESTRRNAESLAEKLSSVVRDYAEDCSDLAEEVLIENEGEMSQRLARCVRYGSAFHHAGLLNYQRELIERAFRERRVKVICATPTLAAGVNLPARRVIVKGIRRYESGMGSVFIKVSEYKQMAGRAGRPGLDSYGEALIVAKTRNEAVEMMERFVLGEPEKVTSKLGSENHLRFHTLSVIAEGIANTLEGIEDFFSSTFFAYQNEFTMRWEIQRIVLQLEKWGFVRSDGTIVATEIGDLISRLYIDPLTGYIFKEAARRFDNLTEMALLHLICRTPDMELLYLRKSDEWVEEEAYAFRDELTYFPSYYSSEYDWFLREFKTALCLHDWVNERDEDVICSKYGIAPGDLRRVVETAEWLFHALERIMEHHGNGLSVEVGRLGERIRHGVREELVELVKLKWIGRKRARKLYNAGIKSLDDLVEKRSVAERLIGKRIVERVLAEHRR</sequence>
<dbReference type="PANTHER" id="PTHR47961">
    <property type="entry name" value="DNA POLYMERASE THETA, PUTATIVE (AFU_ORTHOLOGUE AFUA_1G05260)-RELATED"/>
    <property type="match status" value="1"/>
</dbReference>
<keyword evidence="6 11" id="KW-0238">DNA-binding</keyword>
<dbReference type="SUPFAM" id="SSF46785">
    <property type="entry name" value="Winged helix' DNA-binding domain"/>
    <property type="match status" value="1"/>
</dbReference>
<proteinExistence type="inferred from homology"/>
<feature type="domain" description="Helicase ATP-binding" evidence="12">
    <location>
        <begin position="35"/>
        <end position="201"/>
    </location>
</feature>
<dbReference type="RefSeq" id="WP_048094463.1">
    <property type="nucleotide sequence ID" value="NZ_CP011267.1"/>
</dbReference>
<organism evidence="14 15">
    <name type="scientific">Geoglobus ahangari</name>
    <dbReference type="NCBI Taxonomy" id="113653"/>
    <lineage>
        <taxon>Archaea</taxon>
        <taxon>Methanobacteriati</taxon>
        <taxon>Methanobacteriota</taxon>
        <taxon>Archaeoglobi</taxon>
        <taxon>Archaeoglobales</taxon>
        <taxon>Archaeoglobaceae</taxon>
        <taxon>Geoglobus</taxon>
    </lineage>
</organism>
<dbReference type="SUPFAM" id="SSF158702">
    <property type="entry name" value="Sec63 N-terminal domain-like"/>
    <property type="match status" value="1"/>
</dbReference>
<evidence type="ECO:0000313" key="14">
    <source>
        <dbReference type="EMBL" id="AKG92229.1"/>
    </source>
</evidence>
<dbReference type="InterPro" id="IPR027417">
    <property type="entry name" value="P-loop_NTPase"/>
</dbReference>
<dbReference type="GO" id="GO:0005524">
    <property type="term" value="F:ATP binding"/>
    <property type="evidence" value="ECO:0007669"/>
    <property type="project" value="UniProtKB-UniRule"/>
</dbReference>
<dbReference type="InterPro" id="IPR046931">
    <property type="entry name" value="HTH_61"/>
</dbReference>
<dbReference type="HOGENOM" id="CLU_006553_3_0_2"/>
<dbReference type="Pfam" id="PF00270">
    <property type="entry name" value="DEAD"/>
    <property type="match status" value="1"/>
</dbReference>
<dbReference type="InterPro" id="IPR050474">
    <property type="entry name" value="Hel308_SKI2-like"/>
</dbReference>
<dbReference type="SMART" id="SM00487">
    <property type="entry name" value="DEXDc"/>
    <property type="match status" value="1"/>
</dbReference>
<dbReference type="PANTHER" id="PTHR47961:SF10">
    <property type="entry name" value="ATP-DEPENDENT DNA HELICASE HEL308"/>
    <property type="match status" value="1"/>
</dbReference>
<keyword evidence="4 11" id="KW-0347">Helicase</keyword>
<dbReference type="InterPro" id="IPR022965">
    <property type="entry name" value="Helicase_Hel308"/>
</dbReference>
<keyword evidence="1 11" id="KW-0547">Nucleotide-binding</keyword>
<dbReference type="GO" id="GO:0043138">
    <property type="term" value="F:3'-5' DNA helicase activity"/>
    <property type="evidence" value="ECO:0007669"/>
    <property type="project" value="UniProtKB-UniRule"/>
</dbReference>
<dbReference type="InterPro" id="IPR036390">
    <property type="entry name" value="WH_DNA-bd_sf"/>
</dbReference>
<keyword evidence="7 11" id="KW-0234">DNA repair</keyword>
<dbReference type="Pfam" id="PF00271">
    <property type="entry name" value="Helicase_C"/>
    <property type="match status" value="1"/>
</dbReference>
<evidence type="ECO:0000313" key="15">
    <source>
        <dbReference type="Proteomes" id="UP000034723"/>
    </source>
</evidence>
<dbReference type="InParanoid" id="A0A0F7IH52"/>
<evidence type="ECO:0000256" key="11">
    <source>
        <dbReference type="HAMAP-Rule" id="MF_00442"/>
    </source>
</evidence>
<dbReference type="Pfam" id="PF20470">
    <property type="entry name" value="HTH_61"/>
    <property type="match status" value="1"/>
</dbReference>
<dbReference type="EC" id="5.6.2.4" evidence="11"/>
<evidence type="ECO:0000256" key="6">
    <source>
        <dbReference type="ARBA" id="ARBA00023125"/>
    </source>
</evidence>
<dbReference type="InterPro" id="IPR048772">
    <property type="entry name" value="Hel308-like_dom4"/>
</dbReference>
<dbReference type="PROSITE" id="PS51192">
    <property type="entry name" value="HELICASE_ATP_BIND_1"/>
    <property type="match status" value="1"/>
</dbReference>
<keyword evidence="3 11" id="KW-0378">Hydrolase</keyword>
<dbReference type="CDD" id="cd18028">
    <property type="entry name" value="DEXHc_archSki2"/>
    <property type="match status" value="1"/>
</dbReference>
<evidence type="ECO:0000259" key="12">
    <source>
        <dbReference type="PROSITE" id="PS51192"/>
    </source>
</evidence>
<dbReference type="Gene3D" id="1.10.3380.30">
    <property type="match status" value="1"/>
</dbReference>
<evidence type="ECO:0000256" key="7">
    <source>
        <dbReference type="ARBA" id="ARBA00023204"/>
    </source>
</evidence>
<dbReference type="InterPro" id="IPR014001">
    <property type="entry name" value="Helicase_ATP-bd"/>
</dbReference>
<keyword evidence="15" id="KW-1185">Reference proteome</keyword>
<reference evidence="14 15" key="1">
    <citation type="submission" date="2015-04" db="EMBL/GenBank/DDBJ databases">
        <title>The complete genome sequence of the hyperthermophilic, obligate iron-reducing archaeon Geoglobus ahangari strain 234T.</title>
        <authorList>
            <person name="Manzella M.P."/>
            <person name="Holmes D.E."/>
            <person name="Rocheleau J.M."/>
            <person name="Chung A."/>
            <person name="Reguera G."/>
            <person name="Kashefi K."/>
        </authorList>
    </citation>
    <scope>NUCLEOTIDE SEQUENCE [LARGE SCALE GENOMIC DNA]</scope>
    <source>
        <strain evidence="14 15">234</strain>
    </source>
</reference>
<dbReference type="KEGG" id="gah:GAH_00419"/>
<dbReference type="OrthoDB" id="371946at2157"/>
<feature type="binding site" evidence="11">
    <location>
        <position position="30"/>
    </location>
    <ligand>
        <name>ATP</name>
        <dbReference type="ChEBI" id="CHEBI:30616"/>
    </ligand>
</feature>
<dbReference type="InterPro" id="IPR011545">
    <property type="entry name" value="DEAD/DEAH_box_helicase_dom"/>
</dbReference>
<dbReference type="SUPFAM" id="SSF52540">
    <property type="entry name" value="P-loop containing nucleoside triphosphate hydrolases"/>
    <property type="match status" value="1"/>
</dbReference>